<feature type="region of interest" description="Disordered" evidence="1">
    <location>
        <begin position="1"/>
        <end position="57"/>
    </location>
</feature>
<evidence type="ECO:0000313" key="2">
    <source>
        <dbReference type="EMBL" id="KAF5747249.1"/>
    </source>
</evidence>
<comment type="caution">
    <text evidence="2">The sequence shown here is derived from an EMBL/GenBank/DDBJ whole genome shotgun (WGS) entry which is preliminary data.</text>
</comment>
<gene>
    <name evidence="2" type="ORF">HS088_TW06G01430</name>
</gene>
<feature type="compositionally biased region" description="Basic and acidic residues" evidence="1">
    <location>
        <begin position="38"/>
        <end position="50"/>
    </location>
</feature>
<organism evidence="2 3">
    <name type="scientific">Tripterygium wilfordii</name>
    <name type="common">Thunder God vine</name>
    <dbReference type="NCBI Taxonomy" id="458696"/>
    <lineage>
        <taxon>Eukaryota</taxon>
        <taxon>Viridiplantae</taxon>
        <taxon>Streptophyta</taxon>
        <taxon>Embryophyta</taxon>
        <taxon>Tracheophyta</taxon>
        <taxon>Spermatophyta</taxon>
        <taxon>Magnoliopsida</taxon>
        <taxon>eudicotyledons</taxon>
        <taxon>Gunneridae</taxon>
        <taxon>Pentapetalae</taxon>
        <taxon>rosids</taxon>
        <taxon>fabids</taxon>
        <taxon>Celastrales</taxon>
        <taxon>Celastraceae</taxon>
        <taxon>Tripterygium</taxon>
    </lineage>
</organism>
<evidence type="ECO:0000256" key="1">
    <source>
        <dbReference type="SAM" id="MobiDB-lite"/>
    </source>
</evidence>
<feature type="compositionally biased region" description="Basic and acidic residues" evidence="1">
    <location>
        <begin position="1"/>
        <end position="31"/>
    </location>
</feature>
<proteinExistence type="predicted"/>
<dbReference type="Proteomes" id="UP000593562">
    <property type="component" value="Unassembled WGS sequence"/>
</dbReference>
<dbReference type="AlphaFoldDB" id="A0A7J7DLV0"/>
<keyword evidence="3" id="KW-1185">Reference proteome</keyword>
<reference evidence="2 3" key="1">
    <citation type="journal article" date="2020" name="Nat. Commun.">
        <title>Genome of Tripterygium wilfordii and identification of cytochrome P450 involved in triptolide biosynthesis.</title>
        <authorList>
            <person name="Tu L."/>
            <person name="Su P."/>
            <person name="Zhang Z."/>
            <person name="Gao L."/>
            <person name="Wang J."/>
            <person name="Hu T."/>
            <person name="Zhou J."/>
            <person name="Zhang Y."/>
            <person name="Zhao Y."/>
            <person name="Liu Y."/>
            <person name="Song Y."/>
            <person name="Tong Y."/>
            <person name="Lu Y."/>
            <person name="Yang J."/>
            <person name="Xu C."/>
            <person name="Jia M."/>
            <person name="Peters R.J."/>
            <person name="Huang L."/>
            <person name="Gao W."/>
        </authorList>
    </citation>
    <scope>NUCLEOTIDE SEQUENCE [LARGE SCALE GENOMIC DNA]</scope>
    <source>
        <strain evidence="3">cv. XIE 37</strain>
        <tissue evidence="2">Leaf</tissue>
    </source>
</reference>
<evidence type="ECO:0000313" key="3">
    <source>
        <dbReference type="Proteomes" id="UP000593562"/>
    </source>
</evidence>
<dbReference type="InParanoid" id="A0A7J7DLV0"/>
<name>A0A7J7DLV0_TRIWF</name>
<sequence length="112" mass="12936">MDEKKEHSQGESKRRKMEELMDEKKEQSHGENKRRKMERSLSENSSKDGETEVMASIDRKRSCSFTSRFEYIALGTNSALTAEDSLFKELKTLSSVCHFSTPNKHVNMVQCL</sequence>
<dbReference type="EMBL" id="JAAARO010000006">
    <property type="protein sequence ID" value="KAF5747249.1"/>
    <property type="molecule type" value="Genomic_DNA"/>
</dbReference>
<protein>
    <submittedName>
        <fullName evidence="2">Uncharacterized protein</fullName>
    </submittedName>
</protein>
<accession>A0A7J7DLV0</accession>